<reference evidence="1 2" key="1">
    <citation type="submission" date="2018-09" db="EMBL/GenBank/DDBJ databases">
        <title>Phylogeny of the Shewanellaceae, and recommendation for two new genera, Pseudoshewanella and Parashewanella.</title>
        <authorList>
            <person name="Wang G."/>
        </authorList>
    </citation>
    <scope>NUCLEOTIDE SEQUENCE [LARGE SCALE GENOMIC DNA]</scope>
    <source>
        <strain evidence="1 2">KCTC 22492</strain>
    </source>
</reference>
<dbReference type="EMBL" id="QYYH01000003">
    <property type="protein sequence ID" value="RJY19392.1"/>
    <property type="molecule type" value="Genomic_DNA"/>
</dbReference>
<comment type="caution">
    <text evidence="1">The sequence shown here is derived from an EMBL/GenBank/DDBJ whole genome shotgun (WGS) entry which is preliminary data.</text>
</comment>
<organism evidence="1 2">
    <name type="scientific">Parashewanella spongiae</name>
    <dbReference type="NCBI Taxonomy" id="342950"/>
    <lineage>
        <taxon>Bacteria</taxon>
        <taxon>Pseudomonadati</taxon>
        <taxon>Pseudomonadota</taxon>
        <taxon>Gammaproteobacteria</taxon>
        <taxon>Alteromonadales</taxon>
        <taxon>Shewanellaceae</taxon>
        <taxon>Parashewanella</taxon>
    </lineage>
</organism>
<proteinExistence type="predicted"/>
<accession>A0A3A6TY10</accession>
<protein>
    <submittedName>
        <fullName evidence="1">Uncharacterized protein</fullName>
    </submittedName>
</protein>
<name>A0A3A6TY10_9GAMM</name>
<dbReference type="Proteomes" id="UP000273022">
    <property type="component" value="Unassembled WGS sequence"/>
</dbReference>
<sequence length="129" mass="14340">MFKVISKLLILVLVLVTFLAQVMAYNTSFYCETSSQHAHDDSVSLKESPSSFSKVSEATIDCCSTECCDLNCICIANACSYFVYLPFEVGSSKVVIVSEAISTQKFEPISLAFTLPYRPPIYFTQPLYT</sequence>
<keyword evidence="2" id="KW-1185">Reference proteome</keyword>
<evidence type="ECO:0000313" key="2">
    <source>
        <dbReference type="Proteomes" id="UP000273022"/>
    </source>
</evidence>
<gene>
    <name evidence="1" type="ORF">D5R81_00805</name>
</gene>
<evidence type="ECO:0000313" key="1">
    <source>
        <dbReference type="EMBL" id="RJY19392.1"/>
    </source>
</evidence>
<dbReference type="AlphaFoldDB" id="A0A3A6TY10"/>